<evidence type="ECO:0000256" key="1">
    <source>
        <dbReference type="SAM" id="SignalP"/>
    </source>
</evidence>
<reference evidence="4" key="1">
    <citation type="submission" date="2015-07" db="EMBL/GenBank/DDBJ databases">
        <title>Complete Genome of Thermincola ferriacetica strain Z-0001T.</title>
        <authorList>
            <person name="Lusk B."/>
            <person name="Badalamenti J.P."/>
            <person name="Parameswaran P."/>
            <person name="Bond D.R."/>
            <person name="Torres C.I."/>
        </authorList>
    </citation>
    <scope>NUCLEOTIDE SEQUENCE [LARGE SCALE GENOMIC DNA]</scope>
    <source>
        <strain evidence="4">Z-0001</strain>
    </source>
</reference>
<evidence type="ECO:0000313" key="3">
    <source>
        <dbReference type="EMBL" id="KNZ69787.1"/>
    </source>
</evidence>
<accession>A0A0L6W2I4</accession>
<dbReference type="InterPro" id="IPR046720">
    <property type="entry name" value="DUF6612"/>
</dbReference>
<comment type="caution">
    <text evidence="3">The sequence shown here is derived from an EMBL/GenBank/DDBJ whole genome shotgun (WGS) entry which is preliminary data.</text>
</comment>
<dbReference type="Pfam" id="PF20316">
    <property type="entry name" value="DUF6612"/>
    <property type="match status" value="1"/>
</dbReference>
<dbReference type="Pfam" id="PF07833">
    <property type="entry name" value="Cu_amine_oxidN1"/>
    <property type="match status" value="1"/>
</dbReference>
<dbReference type="Proteomes" id="UP000037175">
    <property type="component" value="Unassembled WGS sequence"/>
</dbReference>
<feature type="chain" id="PRO_5005568524" evidence="1">
    <location>
        <begin position="26"/>
        <end position="400"/>
    </location>
</feature>
<dbReference type="SUPFAM" id="SSF55383">
    <property type="entry name" value="Copper amine oxidase, domain N"/>
    <property type="match status" value="1"/>
</dbReference>
<dbReference type="EMBL" id="LGTE01000009">
    <property type="protein sequence ID" value="KNZ69787.1"/>
    <property type="molecule type" value="Genomic_DNA"/>
</dbReference>
<dbReference type="Gene3D" id="2.50.20.20">
    <property type="match status" value="1"/>
</dbReference>
<name>A0A0L6W2I4_9FIRM</name>
<organism evidence="3 4">
    <name type="scientific">Thermincola ferriacetica</name>
    <dbReference type="NCBI Taxonomy" id="281456"/>
    <lineage>
        <taxon>Bacteria</taxon>
        <taxon>Bacillati</taxon>
        <taxon>Bacillota</taxon>
        <taxon>Clostridia</taxon>
        <taxon>Eubacteriales</taxon>
        <taxon>Thermincolaceae</taxon>
        <taxon>Thermincola</taxon>
    </lineage>
</organism>
<evidence type="ECO:0000259" key="2">
    <source>
        <dbReference type="Pfam" id="PF07833"/>
    </source>
</evidence>
<gene>
    <name evidence="3" type="ORF">Tfer_1606</name>
</gene>
<dbReference type="InterPro" id="IPR012854">
    <property type="entry name" value="Cu_amine_oxidase-like_N"/>
</dbReference>
<sequence length="400" mass="45240" precursor="true">MFNKKLLLVFALCFVVFLGASPAFAGEVGLQFNNKPLQGDVEPVIESGRTLVPLRAICDALGANIVWENDSGTVKIQKSGKEIKLKLDSKEVYVNGQRSGNLEVPARSIDGRAMVPVRFVSETLGAQVNWDAQTRTVSIIHEEKKDNMLPKELYAKSNQAMLNVKSYRFNGKGTTKTTTLGQTMEGEVTLEGAFKAPAEMYLKEVVKSANEFIKMDIPIEMYVRNNKEVYTRVMDQDWQKIDIELPDNLNNEPGAQKQDPTQVLKELEEFGLIFSYGDEAVIEGKSYYVLHTRIDQEKYKNKLIETVDQMKLPAGDKGIVIDEAKMKEELKNTYRNMKFDVSYKIFIDKQTFYITRMEVGSYTKMKMAGFSGTKGEIVTYLDLVMNLTDFGQEVTMPQVN</sequence>
<feature type="domain" description="Copper amine oxidase-like N-terminal" evidence="2">
    <location>
        <begin position="32"/>
        <end position="139"/>
    </location>
</feature>
<evidence type="ECO:0000313" key="4">
    <source>
        <dbReference type="Proteomes" id="UP000037175"/>
    </source>
</evidence>
<feature type="signal peptide" evidence="1">
    <location>
        <begin position="1"/>
        <end position="25"/>
    </location>
</feature>
<dbReference type="AlphaFoldDB" id="A0A0L6W2I4"/>
<dbReference type="RefSeq" id="WP_052217807.1">
    <property type="nucleotide sequence ID" value="NZ_LGTE01000009.1"/>
</dbReference>
<dbReference type="InterPro" id="IPR036582">
    <property type="entry name" value="Mao_N_sf"/>
</dbReference>
<keyword evidence="1" id="KW-0732">Signal</keyword>
<proteinExistence type="predicted"/>
<protein>
    <submittedName>
        <fullName evidence="3">Copper amine oxidase domain-containing protein</fullName>
    </submittedName>
</protein>
<dbReference type="Gene3D" id="3.30.457.10">
    <property type="entry name" value="Copper amine oxidase-like, N-terminal domain"/>
    <property type="match status" value="1"/>
</dbReference>
<keyword evidence="4" id="KW-1185">Reference proteome</keyword>